<keyword evidence="3" id="KW-1185">Reference proteome</keyword>
<dbReference type="AlphaFoldDB" id="A0AAD5T760"/>
<evidence type="ECO:0008006" key="4">
    <source>
        <dbReference type="Google" id="ProtNLM"/>
    </source>
</evidence>
<feature type="region of interest" description="Disordered" evidence="1">
    <location>
        <begin position="578"/>
        <end position="604"/>
    </location>
</feature>
<dbReference type="PANTHER" id="PTHR47369:SF2">
    <property type="entry name" value="BTB_POZ DOMAIN-CONTAINING PROTEIN 2"/>
    <property type="match status" value="1"/>
</dbReference>
<accession>A0AAD5T760</accession>
<dbReference type="Proteomes" id="UP001211907">
    <property type="component" value="Unassembled WGS sequence"/>
</dbReference>
<comment type="caution">
    <text evidence="2">The sequence shown here is derived from an EMBL/GenBank/DDBJ whole genome shotgun (WGS) entry which is preliminary data.</text>
</comment>
<feature type="region of interest" description="Disordered" evidence="1">
    <location>
        <begin position="665"/>
        <end position="688"/>
    </location>
</feature>
<dbReference type="EMBL" id="JADGJH010000211">
    <property type="protein sequence ID" value="KAJ3133671.1"/>
    <property type="molecule type" value="Genomic_DNA"/>
</dbReference>
<reference evidence="2" key="1">
    <citation type="submission" date="2020-05" db="EMBL/GenBank/DDBJ databases">
        <title>Phylogenomic resolution of chytrid fungi.</title>
        <authorList>
            <person name="Stajich J.E."/>
            <person name="Amses K."/>
            <person name="Simmons R."/>
            <person name="Seto K."/>
            <person name="Myers J."/>
            <person name="Bonds A."/>
            <person name="Quandt C.A."/>
            <person name="Barry K."/>
            <person name="Liu P."/>
            <person name="Grigoriev I."/>
            <person name="Longcore J.E."/>
            <person name="James T.Y."/>
        </authorList>
    </citation>
    <scope>NUCLEOTIDE SEQUENCE</scope>
    <source>
        <strain evidence="2">JEL0513</strain>
    </source>
</reference>
<name>A0AAD5T760_9FUNG</name>
<protein>
    <recommendedName>
        <fullName evidence="4">BTB domain-containing protein</fullName>
    </recommendedName>
</protein>
<sequence>MACGRVFKLHRVVLISQSKLLDNIFSCANNTDIPGISYILDVGGGSILTLECAEEWGLDGDGLEYALKDIYKPYDSHFSNTTISHKRVFPILIAACFLNYPHLINKCIRHIVATSSAATIAEYLTHLDSTLAALPNFPETAANTAYREFHRRKTAVCDALTPALTSCFLRAVNLAASGDSGGGDDIAMMAEVPFRWFQYAVESPMLCVAGEFARYEILKRWAVARWRRTNSAAAVSAAAAVAAANLAKRKSGFLSSMFGDQSRRDGVENTLQNNSVNGRPGIGNGGTSSPTIAESLRESVMSFESSLFGGGGGSSARGGGPMGFASTSILSRLVNLYGQDYLRTAGNDVAAIENNEPMTVLGLFESAIVYTYMTFVQLERVKADRIVSDASVLNSFWMQAELINRFTTPFQSNSGNNGSSRSSSSSSTINGSLSASLSGLGAFRFAVKFSGLRDFVRNNFEAIDRGEKVVLASEAIKCAGIDYRVLISVELDEKFRKNLVGHKQQQQKDQRVKRRLFQLKKSKSMDDMKISTVSRSSVEMGVIAEQEQKEMDEFWSKYVLKATLQRNRIHGGVVGGGNGGGFSSLPSSQNAKNGGTHANQRQTNNAPPIAYTVHKFDTTNFTNGLTLLQEPVTTCGFDGTGFIKTFSLPKDVVKLQEKKEEMKFKSENIHAQETRSSSNGNSSSNMQSKIRALRESLKKRVGVERSGSYARYDNDNGLAGDIFWMAVAINLIEQNYLVLDKKG</sequence>
<proteinExistence type="predicted"/>
<feature type="compositionally biased region" description="Low complexity" evidence="1">
    <location>
        <begin position="676"/>
        <end position="685"/>
    </location>
</feature>
<evidence type="ECO:0000256" key="1">
    <source>
        <dbReference type="SAM" id="MobiDB-lite"/>
    </source>
</evidence>
<feature type="region of interest" description="Disordered" evidence="1">
    <location>
        <begin position="264"/>
        <end position="289"/>
    </location>
</feature>
<gene>
    <name evidence="2" type="ORF">HK100_004218</name>
</gene>
<dbReference type="PANTHER" id="PTHR47369">
    <property type="entry name" value="BTB/POZ DOMAIN-CONTAINING PROTEIN"/>
    <property type="match status" value="1"/>
</dbReference>
<organism evidence="2 3">
    <name type="scientific">Physocladia obscura</name>
    <dbReference type="NCBI Taxonomy" id="109957"/>
    <lineage>
        <taxon>Eukaryota</taxon>
        <taxon>Fungi</taxon>
        <taxon>Fungi incertae sedis</taxon>
        <taxon>Chytridiomycota</taxon>
        <taxon>Chytridiomycota incertae sedis</taxon>
        <taxon>Chytridiomycetes</taxon>
        <taxon>Chytridiales</taxon>
        <taxon>Chytriomycetaceae</taxon>
        <taxon>Physocladia</taxon>
    </lineage>
</organism>
<evidence type="ECO:0000313" key="2">
    <source>
        <dbReference type="EMBL" id="KAJ3133671.1"/>
    </source>
</evidence>
<evidence type="ECO:0000313" key="3">
    <source>
        <dbReference type="Proteomes" id="UP001211907"/>
    </source>
</evidence>
<dbReference type="Gene3D" id="3.30.710.10">
    <property type="entry name" value="Potassium Channel Kv1.1, Chain A"/>
    <property type="match status" value="1"/>
</dbReference>
<feature type="compositionally biased region" description="Polar residues" evidence="1">
    <location>
        <begin position="584"/>
        <end position="604"/>
    </location>
</feature>
<dbReference type="InterPro" id="IPR011333">
    <property type="entry name" value="SKP1/BTB/POZ_sf"/>
</dbReference>